<comment type="catalytic activity">
    <reaction evidence="4">
        <text>Cleavage of hydrophobic, N-terminal signal or leader sequences from secreted and periplasmic proteins.</text>
        <dbReference type="EC" id="3.4.21.89"/>
    </reaction>
</comment>
<keyword evidence="4" id="KW-0472">Membrane</keyword>
<dbReference type="PANTHER" id="PTHR43390">
    <property type="entry name" value="SIGNAL PEPTIDASE I"/>
    <property type="match status" value="1"/>
</dbReference>
<dbReference type="GO" id="GO:0009003">
    <property type="term" value="F:signal peptidase activity"/>
    <property type="evidence" value="ECO:0007669"/>
    <property type="project" value="UniProtKB-EC"/>
</dbReference>
<keyword evidence="7" id="KW-1185">Reference proteome</keyword>
<dbReference type="STRING" id="1862672.BO225_01415"/>
<gene>
    <name evidence="6" type="ORF">BO225_01415</name>
</gene>
<evidence type="ECO:0000256" key="4">
    <source>
        <dbReference type="RuleBase" id="RU362042"/>
    </source>
</evidence>
<evidence type="ECO:0000256" key="2">
    <source>
        <dbReference type="ARBA" id="ARBA00009370"/>
    </source>
</evidence>
<protein>
    <recommendedName>
        <fullName evidence="4">Signal peptidase I</fullName>
        <ecNumber evidence="4">3.4.21.89</ecNumber>
    </recommendedName>
</protein>
<dbReference type="GO" id="GO:0004252">
    <property type="term" value="F:serine-type endopeptidase activity"/>
    <property type="evidence" value="ECO:0007669"/>
    <property type="project" value="InterPro"/>
</dbReference>
<keyword evidence="4" id="KW-0645">Protease</keyword>
<dbReference type="EC" id="3.4.21.89" evidence="4"/>
<evidence type="ECO:0000256" key="3">
    <source>
        <dbReference type="PIRSR" id="PIRSR600223-1"/>
    </source>
</evidence>
<dbReference type="GeneID" id="78274605"/>
<dbReference type="InterPro" id="IPR000223">
    <property type="entry name" value="Pept_S26A_signal_pept_1"/>
</dbReference>
<name>A0A1U7NQ50_9FIRM</name>
<dbReference type="GO" id="GO:0005886">
    <property type="term" value="C:plasma membrane"/>
    <property type="evidence" value="ECO:0007669"/>
    <property type="project" value="UniProtKB-SubCell"/>
</dbReference>
<comment type="subcellular location">
    <subcellularLocation>
        <location evidence="1">Cell membrane</location>
        <topology evidence="1">Single-pass type II membrane protein</topology>
    </subcellularLocation>
    <subcellularLocation>
        <location evidence="4">Membrane</location>
        <topology evidence="4">Single-pass type II membrane protein</topology>
    </subcellularLocation>
</comment>
<keyword evidence="4" id="KW-1133">Transmembrane helix</keyword>
<evidence type="ECO:0000313" key="7">
    <source>
        <dbReference type="Proteomes" id="UP000186705"/>
    </source>
</evidence>
<dbReference type="PRINTS" id="PR00727">
    <property type="entry name" value="LEADERPTASE"/>
</dbReference>
<feature type="active site" evidence="3">
    <location>
        <position position="105"/>
    </location>
</feature>
<feature type="domain" description="Peptidase S26" evidence="5">
    <location>
        <begin position="30"/>
        <end position="196"/>
    </location>
</feature>
<evidence type="ECO:0000259" key="5">
    <source>
        <dbReference type="Pfam" id="PF10502"/>
    </source>
</evidence>
<comment type="similarity">
    <text evidence="2 4">Belongs to the peptidase S26 family.</text>
</comment>
<reference evidence="6 7" key="1">
    <citation type="submission" date="2016-11" db="EMBL/GenBank/DDBJ databases">
        <title>Description of two novel members of the family Erysipelotrichaceae: Ileibacterium lipovorans gen. nov., sp. nov. and Dubosiella newyorkensis, gen. nov., sp. nov.</title>
        <authorList>
            <person name="Cox L.M."/>
            <person name="Sohn J."/>
            <person name="Tyrrell K.L."/>
            <person name="Citron D.M."/>
            <person name="Lawson P.A."/>
            <person name="Patel N.B."/>
            <person name="Iizumi T."/>
            <person name="Perez-Perez G.I."/>
            <person name="Goldstein E.J."/>
            <person name="Blaser M.J."/>
        </authorList>
    </citation>
    <scope>NUCLEOTIDE SEQUENCE [LARGE SCALE GENOMIC DNA]</scope>
    <source>
        <strain evidence="6 7">NYU-BL-A4</strain>
    </source>
</reference>
<dbReference type="AlphaFoldDB" id="A0A1U7NQ50"/>
<accession>A0A1U7NQ50</accession>
<sequence>MSSKKKNTIRRKTKYRYNENDERTILEDILSFVSTFLIVSIIIVLFTSFVFKPALIQGRSMYPNFQNGERGLSNVIGVAMDGISRGDIVLAKTTTEKGEPATVIKRVIALPGETIECKDEQVYINGEALDESAYLDNDYAKDWLAKNGYFNYNFDPVTLKEDEYFLMGDNRPISLDSRDSGPYKKSQILAKDFLVLYPFEEFGYYS</sequence>
<feature type="transmembrane region" description="Helical" evidence="4">
    <location>
        <begin position="29"/>
        <end position="51"/>
    </location>
</feature>
<dbReference type="SUPFAM" id="SSF51306">
    <property type="entry name" value="LexA/Signal peptidase"/>
    <property type="match status" value="1"/>
</dbReference>
<dbReference type="RefSeq" id="WP_076340504.1">
    <property type="nucleotide sequence ID" value="NZ_CAMNTW010000014.1"/>
</dbReference>
<dbReference type="EMBL" id="MPKA01000042">
    <property type="protein sequence ID" value="OLU47758.1"/>
    <property type="molecule type" value="Genomic_DNA"/>
</dbReference>
<organism evidence="6 7">
    <name type="scientific">Dubosiella newyorkensis</name>
    <dbReference type="NCBI Taxonomy" id="1862672"/>
    <lineage>
        <taxon>Bacteria</taxon>
        <taxon>Bacillati</taxon>
        <taxon>Bacillota</taxon>
        <taxon>Erysipelotrichia</taxon>
        <taxon>Erysipelotrichales</taxon>
        <taxon>Erysipelotrichaceae</taxon>
        <taxon>Dubosiella</taxon>
    </lineage>
</organism>
<evidence type="ECO:0000313" key="6">
    <source>
        <dbReference type="EMBL" id="OLU47758.1"/>
    </source>
</evidence>
<dbReference type="GO" id="GO:0006465">
    <property type="term" value="P:signal peptide processing"/>
    <property type="evidence" value="ECO:0007669"/>
    <property type="project" value="InterPro"/>
</dbReference>
<keyword evidence="4" id="KW-0378">Hydrolase</keyword>
<dbReference type="Proteomes" id="UP000186705">
    <property type="component" value="Unassembled WGS sequence"/>
</dbReference>
<dbReference type="Gene3D" id="2.10.109.10">
    <property type="entry name" value="Umud Fragment, subunit A"/>
    <property type="match status" value="1"/>
</dbReference>
<dbReference type="InterPro" id="IPR019533">
    <property type="entry name" value="Peptidase_S26"/>
</dbReference>
<dbReference type="CDD" id="cd06530">
    <property type="entry name" value="S26_SPase_I"/>
    <property type="match status" value="1"/>
</dbReference>
<keyword evidence="4" id="KW-0812">Transmembrane</keyword>
<dbReference type="PANTHER" id="PTHR43390:SF1">
    <property type="entry name" value="CHLOROPLAST PROCESSING PEPTIDASE"/>
    <property type="match status" value="1"/>
</dbReference>
<feature type="active site" evidence="3">
    <location>
        <position position="60"/>
    </location>
</feature>
<dbReference type="Pfam" id="PF10502">
    <property type="entry name" value="Peptidase_S26"/>
    <property type="match status" value="1"/>
</dbReference>
<dbReference type="InterPro" id="IPR036286">
    <property type="entry name" value="LexA/Signal_pep-like_sf"/>
</dbReference>
<evidence type="ECO:0000256" key="1">
    <source>
        <dbReference type="ARBA" id="ARBA00004401"/>
    </source>
</evidence>
<comment type="caution">
    <text evidence="6">The sequence shown here is derived from an EMBL/GenBank/DDBJ whole genome shotgun (WGS) entry which is preliminary data.</text>
</comment>
<proteinExistence type="inferred from homology"/>
<dbReference type="OrthoDB" id="9802919at2"/>
<dbReference type="NCBIfam" id="TIGR02227">
    <property type="entry name" value="sigpep_I_bact"/>
    <property type="match status" value="1"/>
</dbReference>